<organism evidence="1 2">
    <name type="scientific">Candidatus Collierbacteria bacterium GW2011_GWB2_44_22</name>
    <dbReference type="NCBI Taxonomy" id="1618387"/>
    <lineage>
        <taxon>Bacteria</taxon>
        <taxon>Candidatus Collieribacteriota</taxon>
    </lineage>
</organism>
<name>A0A0G1K4I6_9BACT</name>
<accession>A0A0G1K4I6</accession>
<evidence type="ECO:0000313" key="1">
    <source>
        <dbReference type="EMBL" id="KKT51177.1"/>
    </source>
</evidence>
<dbReference type="STRING" id="1618387.UW44_C0015G0048"/>
<reference evidence="1 2" key="1">
    <citation type="journal article" date="2015" name="Nature">
        <title>rRNA introns, odd ribosomes, and small enigmatic genomes across a large radiation of phyla.</title>
        <authorList>
            <person name="Brown C.T."/>
            <person name="Hug L.A."/>
            <person name="Thomas B.C."/>
            <person name="Sharon I."/>
            <person name="Castelle C.J."/>
            <person name="Singh A."/>
            <person name="Wilkins M.J."/>
            <person name="Williams K.H."/>
            <person name="Banfield J.F."/>
        </authorList>
    </citation>
    <scope>NUCLEOTIDE SEQUENCE [LARGE SCALE GENOMIC DNA]</scope>
</reference>
<proteinExistence type="predicted"/>
<evidence type="ECO:0000313" key="2">
    <source>
        <dbReference type="Proteomes" id="UP000034006"/>
    </source>
</evidence>
<dbReference type="AlphaFoldDB" id="A0A0G1K4I6"/>
<sequence>MEGEKTKKPPIGGLNSKLSVFYASVRVSKSTPISWVAGFEAIRHKFLNIKELYHVISPKSAWGRIISWKSDLNHPGKNY</sequence>
<dbReference type="EMBL" id="LCIH01000015">
    <property type="protein sequence ID" value="KKT51177.1"/>
    <property type="molecule type" value="Genomic_DNA"/>
</dbReference>
<gene>
    <name evidence="1" type="ORF">UW44_C0015G0048</name>
</gene>
<dbReference type="Proteomes" id="UP000034006">
    <property type="component" value="Unassembled WGS sequence"/>
</dbReference>
<comment type="caution">
    <text evidence="1">The sequence shown here is derived from an EMBL/GenBank/DDBJ whole genome shotgun (WGS) entry which is preliminary data.</text>
</comment>
<protein>
    <submittedName>
        <fullName evidence="1">Uncharacterized protein</fullName>
    </submittedName>
</protein>